<dbReference type="EMBL" id="JYDT01000173">
    <property type="protein sequence ID" value="KRY82472.1"/>
    <property type="molecule type" value="Genomic_DNA"/>
</dbReference>
<gene>
    <name evidence="2" type="ORF">T4D_6066</name>
</gene>
<reference evidence="2 3" key="1">
    <citation type="submission" date="2015-01" db="EMBL/GenBank/DDBJ databases">
        <title>Evolution of Trichinella species and genotypes.</title>
        <authorList>
            <person name="Korhonen P.K."/>
            <person name="Edoardo P."/>
            <person name="Giuseppe L.R."/>
            <person name="Gasser R.B."/>
        </authorList>
    </citation>
    <scope>NUCLEOTIDE SEQUENCE [LARGE SCALE GENOMIC DNA]</scope>
    <source>
        <strain evidence="2">ISS470</strain>
    </source>
</reference>
<feature type="compositionally biased region" description="Basic and acidic residues" evidence="1">
    <location>
        <begin position="240"/>
        <end position="251"/>
    </location>
</feature>
<keyword evidence="3" id="KW-1185">Reference proteome</keyword>
<proteinExistence type="predicted"/>
<dbReference type="AlphaFoldDB" id="A0A0V1F953"/>
<dbReference type="Proteomes" id="UP000054995">
    <property type="component" value="Unassembled WGS sequence"/>
</dbReference>
<accession>A0A0V1F953</accession>
<comment type="caution">
    <text evidence="2">The sequence shown here is derived from an EMBL/GenBank/DDBJ whole genome shotgun (WGS) entry which is preliminary data.</text>
</comment>
<evidence type="ECO:0000313" key="2">
    <source>
        <dbReference type="EMBL" id="KRY82472.1"/>
    </source>
</evidence>
<feature type="region of interest" description="Disordered" evidence="1">
    <location>
        <begin position="240"/>
        <end position="261"/>
    </location>
</feature>
<name>A0A0V1F953_TRIPS</name>
<protein>
    <submittedName>
        <fullName evidence="2">Uncharacterized protein</fullName>
    </submittedName>
</protein>
<dbReference type="OrthoDB" id="5919971at2759"/>
<evidence type="ECO:0000256" key="1">
    <source>
        <dbReference type="SAM" id="MobiDB-lite"/>
    </source>
</evidence>
<evidence type="ECO:0000313" key="3">
    <source>
        <dbReference type="Proteomes" id="UP000054995"/>
    </source>
</evidence>
<organism evidence="2 3">
    <name type="scientific">Trichinella pseudospiralis</name>
    <name type="common">Parasitic roundworm</name>
    <dbReference type="NCBI Taxonomy" id="6337"/>
    <lineage>
        <taxon>Eukaryota</taxon>
        <taxon>Metazoa</taxon>
        <taxon>Ecdysozoa</taxon>
        <taxon>Nematoda</taxon>
        <taxon>Enoplea</taxon>
        <taxon>Dorylaimia</taxon>
        <taxon>Trichinellida</taxon>
        <taxon>Trichinellidae</taxon>
        <taxon>Trichinella</taxon>
    </lineage>
</organism>
<sequence>MKILSCALNQVGLNIVGNYSVANLVALYLNSGYGGLRSPCTFVSAPKLAPSFNKVCFYRFVLLDITFTSERDSVAVSQEVASNLFEVFFTFSRSGILQSDNGQNSKHIGGVEACHVYPQIEGVVERLNDKLAIWIVQETTGQSPLKVTFGEGPPIGMESFILPKSSSTFIVRVPDVDRGLADPKNFLAVVKKRYTVGCREGKLASKFAAADLQVILEILLSIDEVPEAEILIRTDREVGDGREDRRHDKGDGQPGEESGTAGLTKFDAFSFRHISCNCNGTVWIVLGLPRR</sequence>